<keyword evidence="3 7" id="KW-0889">Transcription antitermination</keyword>
<dbReference type="InterPro" id="IPR010213">
    <property type="entry name" value="TF_NusA"/>
</dbReference>
<dbReference type="InterPro" id="IPR030842">
    <property type="entry name" value="TF_NusA_bacterial"/>
</dbReference>
<dbReference type="SMART" id="SM00316">
    <property type="entry name" value="S1"/>
    <property type="match status" value="1"/>
</dbReference>
<keyword evidence="2 7" id="KW-0963">Cytoplasm</keyword>
<dbReference type="CDD" id="cd02134">
    <property type="entry name" value="KH-II_NusA_rpt1"/>
    <property type="match status" value="1"/>
</dbReference>
<evidence type="ECO:0000256" key="1">
    <source>
        <dbReference type="ARBA" id="ARBA00022472"/>
    </source>
</evidence>
<evidence type="ECO:0000313" key="10">
    <source>
        <dbReference type="Proteomes" id="UP000245370"/>
    </source>
</evidence>
<evidence type="ECO:0000256" key="6">
    <source>
        <dbReference type="ARBA" id="ARBA00023163"/>
    </source>
</evidence>
<comment type="subcellular location">
    <subcellularLocation>
        <location evidence="7">Cytoplasm</location>
    </subcellularLocation>
</comment>
<dbReference type="Gene3D" id="3.30.1480.10">
    <property type="entry name" value="NusA, N-terminal domain"/>
    <property type="match status" value="1"/>
</dbReference>
<dbReference type="CDD" id="cd22529">
    <property type="entry name" value="KH-II_NusA_rpt2"/>
    <property type="match status" value="1"/>
</dbReference>
<dbReference type="Proteomes" id="UP000245370">
    <property type="component" value="Unassembled WGS sequence"/>
</dbReference>
<dbReference type="NCBIfam" id="TIGR01953">
    <property type="entry name" value="NusA"/>
    <property type="match status" value="1"/>
</dbReference>
<dbReference type="InterPro" id="IPR058582">
    <property type="entry name" value="KH_NusA_2nd"/>
</dbReference>
<evidence type="ECO:0000313" key="9">
    <source>
        <dbReference type="EMBL" id="PWH85138.1"/>
    </source>
</evidence>
<dbReference type="RefSeq" id="WP_109359840.1">
    <property type="nucleotide sequence ID" value="NZ_QFRJ01000008.1"/>
</dbReference>
<dbReference type="Gene3D" id="2.40.50.140">
    <property type="entry name" value="Nucleic acid-binding proteins"/>
    <property type="match status" value="1"/>
</dbReference>
<organism evidence="9 10">
    <name type="scientific">Brumimicrobium oceani</name>
    <dbReference type="NCBI Taxonomy" id="2100725"/>
    <lineage>
        <taxon>Bacteria</taxon>
        <taxon>Pseudomonadati</taxon>
        <taxon>Bacteroidota</taxon>
        <taxon>Flavobacteriia</taxon>
        <taxon>Flavobacteriales</taxon>
        <taxon>Crocinitomicaceae</taxon>
        <taxon>Brumimicrobium</taxon>
    </lineage>
</organism>
<dbReference type="HAMAP" id="MF_00945_B">
    <property type="entry name" value="NusA_B"/>
    <property type="match status" value="1"/>
</dbReference>
<dbReference type="InterPro" id="IPR009019">
    <property type="entry name" value="KH_sf_prok-type"/>
</dbReference>
<dbReference type="GO" id="GO:0005829">
    <property type="term" value="C:cytosol"/>
    <property type="evidence" value="ECO:0007669"/>
    <property type="project" value="TreeGrafter"/>
</dbReference>
<dbReference type="GO" id="GO:0031564">
    <property type="term" value="P:transcription antitermination"/>
    <property type="evidence" value="ECO:0007669"/>
    <property type="project" value="UniProtKB-UniRule"/>
</dbReference>
<comment type="similarity">
    <text evidence="7">Belongs to the NusA family.</text>
</comment>
<dbReference type="InterPro" id="IPR036555">
    <property type="entry name" value="NusA_N_sf"/>
</dbReference>
<evidence type="ECO:0000259" key="8">
    <source>
        <dbReference type="PROSITE" id="PS50126"/>
    </source>
</evidence>
<dbReference type="PANTHER" id="PTHR22648:SF0">
    <property type="entry name" value="TRANSCRIPTION TERMINATION_ANTITERMINATION PROTEIN NUSA"/>
    <property type="match status" value="1"/>
</dbReference>
<reference evidence="9 10" key="2">
    <citation type="submission" date="2018-05" db="EMBL/GenBank/DDBJ databases">
        <authorList>
            <person name="Lanie J.A."/>
            <person name="Ng W.-L."/>
            <person name="Kazmierczak K.M."/>
            <person name="Andrzejewski T.M."/>
            <person name="Davidsen T.M."/>
            <person name="Wayne K.J."/>
            <person name="Tettelin H."/>
            <person name="Glass J.I."/>
            <person name="Rusch D."/>
            <person name="Podicherti R."/>
            <person name="Tsui H.-C.T."/>
            <person name="Winkler M.E."/>
        </authorList>
    </citation>
    <scope>NUCLEOTIDE SEQUENCE [LARGE SCALE GENOMIC DNA]</scope>
    <source>
        <strain evidence="9 10">C305</strain>
    </source>
</reference>
<dbReference type="Pfam" id="PF08529">
    <property type="entry name" value="NusA_N"/>
    <property type="match status" value="1"/>
</dbReference>
<gene>
    <name evidence="7" type="primary">nusA</name>
    <name evidence="9" type="ORF">DIT68_10910</name>
</gene>
<dbReference type="SUPFAM" id="SSF54814">
    <property type="entry name" value="Prokaryotic type KH domain (KH-domain type II)"/>
    <property type="match status" value="2"/>
</dbReference>
<keyword evidence="6 7" id="KW-0804">Transcription</keyword>
<evidence type="ECO:0000256" key="7">
    <source>
        <dbReference type="HAMAP-Rule" id="MF_00945"/>
    </source>
</evidence>
<dbReference type="SUPFAM" id="SSF69705">
    <property type="entry name" value="Transcription factor NusA, N-terminal domain"/>
    <property type="match status" value="1"/>
</dbReference>
<accession>A0A2U2XBH7</accession>
<dbReference type="PANTHER" id="PTHR22648">
    <property type="entry name" value="TRANSCRIPTION TERMINATION FACTOR NUSA"/>
    <property type="match status" value="1"/>
</dbReference>
<comment type="subunit">
    <text evidence="7">Monomer. Binds directly to the core enzyme of the DNA-dependent RNA polymerase and to nascent RNA.</text>
</comment>
<dbReference type="Pfam" id="PF00575">
    <property type="entry name" value="S1"/>
    <property type="match status" value="1"/>
</dbReference>
<dbReference type="GO" id="GO:0003723">
    <property type="term" value="F:RNA binding"/>
    <property type="evidence" value="ECO:0007669"/>
    <property type="project" value="UniProtKB-UniRule"/>
</dbReference>
<comment type="function">
    <text evidence="7">Participates in both transcription termination and antitermination.</text>
</comment>
<dbReference type="GO" id="GO:0006353">
    <property type="term" value="P:DNA-templated transcription termination"/>
    <property type="evidence" value="ECO:0007669"/>
    <property type="project" value="UniProtKB-UniRule"/>
</dbReference>
<dbReference type="Pfam" id="PF26594">
    <property type="entry name" value="KH_NusA_2nd"/>
    <property type="match status" value="1"/>
</dbReference>
<dbReference type="Gene3D" id="3.30.300.20">
    <property type="match status" value="2"/>
</dbReference>
<dbReference type="InterPro" id="IPR003029">
    <property type="entry name" value="S1_domain"/>
</dbReference>
<dbReference type="OrthoDB" id="9807233at2"/>
<dbReference type="InterPro" id="IPR025249">
    <property type="entry name" value="TF_NusA_KH_1st"/>
</dbReference>
<feature type="domain" description="S1 motif" evidence="8">
    <location>
        <begin position="138"/>
        <end position="203"/>
    </location>
</feature>
<dbReference type="PROSITE" id="PS50126">
    <property type="entry name" value="S1"/>
    <property type="match status" value="1"/>
</dbReference>
<sequence length="411" mass="47288">MNSMNLIEVFTEFKEFKSIDRQTMMRVLEDVFRSILKKKYGTDEHCDVIINIDKGDFEIWVNKEIVPDGEVEDPNIEIAYSQAVKIEPDFEVGEDVSEEIKFEDFGRRNILSLRQNLISRILELEKDQLYKIYKDRIGDIITGEVYQVWKKEILILDDDGNELILPKSEQIPSDYFKKGEPVRAVVAKVDMRNSTPVIILSRSAPEFLERLFELEVPEVFDGLITIKKIVRVPGERAKVAVESYDDRIDPVGACVGMKGSRIHGIVRELRNENIDVINYTNNMQLYIQRALSPAKITSVELLEEEERANVYLKNDQVSLAIGKGGFNIKLASRLTGYEIDVYREGAEDVEDVDLEEFADEIDSWIIDELKAIGCDSAKSVLELEVSELIKRTDLEEETIREVFKILESEFE</sequence>
<dbReference type="EMBL" id="QFRJ01000008">
    <property type="protein sequence ID" value="PWH85138.1"/>
    <property type="molecule type" value="Genomic_DNA"/>
</dbReference>
<reference evidence="9 10" key="1">
    <citation type="submission" date="2018-05" db="EMBL/GenBank/DDBJ databases">
        <title>Brumimicrobium oceani sp. nov., isolated from coastal sediment.</title>
        <authorList>
            <person name="Kou Y."/>
        </authorList>
    </citation>
    <scope>NUCLEOTIDE SEQUENCE [LARGE SCALE GENOMIC DNA]</scope>
    <source>
        <strain evidence="9 10">C305</strain>
    </source>
</reference>
<dbReference type="InterPro" id="IPR015946">
    <property type="entry name" value="KH_dom-like_a/b"/>
</dbReference>
<evidence type="ECO:0000256" key="4">
    <source>
        <dbReference type="ARBA" id="ARBA00022884"/>
    </source>
</evidence>
<protein>
    <recommendedName>
        <fullName evidence="7">Transcription termination/antitermination protein NusA</fullName>
    </recommendedName>
</protein>
<keyword evidence="1 7" id="KW-0806">Transcription termination</keyword>
<name>A0A2U2XBH7_9FLAO</name>
<dbReference type="GO" id="GO:0003700">
    <property type="term" value="F:DNA-binding transcription factor activity"/>
    <property type="evidence" value="ECO:0007669"/>
    <property type="project" value="InterPro"/>
</dbReference>
<dbReference type="SUPFAM" id="SSF50249">
    <property type="entry name" value="Nucleic acid-binding proteins"/>
    <property type="match status" value="1"/>
</dbReference>
<dbReference type="AlphaFoldDB" id="A0A2U2XBH7"/>
<evidence type="ECO:0000256" key="3">
    <source>
        <dbReference type="ARBA" id="ARBA00022814"/>
    </source>
</evidence>
<keyword evidence="4 7" id="KW-0694">RNA-binding</keyword>
<dbReference type="FunFam" id="3.30.300.20:FF:000002">
    <property type="entry name" value="Transcription termination/antitermination protein NusA"/>
    <property type="match status" value="1"/>
</dbReference>
<evidence type="ECO:0000256" key="2">
    <source>
        <dbReference type="ARBA" id="ARBA00022490"/>
    </source>
</evidence>
<evidence type="ECO:0000256" key="5">
    <source>
        <dbReference type="ARBA" id="ARBA00023015"/>
    </source>
</evidence>
<comment type="caution">
    <text evidence="9">The sequence shown here is derived from an EMBL/GenBank/DDBJ whole genome shotgun (WGS) entry which is preliminary data.</text>
</comment>
<dbReference type="PROSITE" id="PS50084">
    <property type="entry name" value="KH_TYPE_1"/>
    <property type="match status" value="1"/>
</dbReference>
<dbReference type="CDD" id="cd04455">
    <property type="entry name" value="S1_NusA"/>
    <property type="match status" value="1"/>
</dbReference>
<dbReference type="Pfam" id="PF13184">
    <property type="entry name" value="KH_NusA_1st"/>
    <property type="match status" value="1"/>
</dbReference>
<keyword evidence="5 7" id="KW-0805">Transcription regulation</keyword>
<proteinExistence type="inferred from homology"/>
<keyword evidence="10" id="KW-1185">Reference proteome</keyword>
<dbReference type="InterPro" id="IPR012340">
    <property type="entry name" value="NA-bd_OB-fold"/>
</dbReference>
<dbReference type="InterPro" id="IPR013735">
    <property type="entry name" value="TF_NusA_N"/>
</dbReference>